<feature type="region of interest" description="Disordered" evidence="1">
    <location>
        <begin position="544"/>
        <end position="630"/>
    </location>
</feature>
<dbReference type="Proteomes" id="UP000831156">
    <property type="component" value="Chromosome 10"/>
</dbReference>
<feature type="domain" description="Duffy-antigen binding" evidence="3">
    <location>
        <begin position="182"/>
        <end position="320"/>
    </location>
</feature>
<dbReference type="InterPro" id="IPR010784">
    <property type="entry name" value="Merozoite_SPAM"/>
</dbReference>
<dbReference type="Pfam" id="PF05424">
    <property type="entry name" value="Duffy_binding"/>
    <property type="match status" value="1"/>
</dbReference>
<dbReference type="EMBL" id="LT969433">
    <property type="protein sequence ID" value="SOV15173.1"/>
    <property type="molecule type" value="Genomic_DNA"/>
</dbReference>
<dbReference type="Gene3D" id="1.20.58.830">
    <property type="match status" value="1"/>
</dbReference>
<feature type="region of interest" description="Disordered" evidence="1">
    <location>
        <begin position="448"/>
        <end position="516"/>
    </location>
</feature>
<evidence type="ECO:0000313" key="4">
    <source>
        <dbReference type="EMBL" id="SOV15173.1"/>
    </source>
</evidence>
<feature type="compositionally biased region" description="Acidic residues" evidence="1">
    <location>
        <begin position="544"/>
        <end position="597"/>
    </location>
</feature>
<keyword evidence="5" id="KW-1185">Reference proteome</keyword>
<evidence type="ECO:0000259" key="3">
    <source>
        <dbReference type="Pfam" id="PF05424"/>
    </source>
</evidence>
<feature type="compositionally biased region" description="Basic and acidic residues" evidence="1">
    <location>
        <begin position="598"/>
        <end position="627"/>
    </location>
</feature>
<evidence type="ECO:0000256" key="1">
    <source>
        <dbReference type="SAM" id="MobiDB-lite"/>
    </source>
</evidence>
<reference evidence="4" key="1">
    <citation type="submission" date="2016-09" db="EMBL/GenBank/DDBJ databases">
        <authorList>
            <consortium name="Pathogen Informatics"/>
            <person name="Sun Q."/>
            <person name="Inoue M."/>
        </authorList>
    </citation>
    <scope>NUCLEOTIDE SEQUENCE</scope>
</reference>
<evidence type="ECO:0000256" key="2">
    <source>
        <dbReference type="SAM" id="SignalP"/>
    </source>
</evidence>
<dbReference type="Gene3D" id="1.20.1310.20">
    <property type="entry name" value="Duffy-antigen binding domain"/>
    <property type="match status" value="1"/>
</dbReference>
<dbReference type="InterPro" id="IPR042202">
    <property type="entry name" value="Duffy-ag-bd_sf"/>
</dbReference>
<proteinExistence type="predicted"/>
<feature type="compositionally biased region" description="Polar residues" evidence="1">
    <location>
        <begin position="448"/>
        <end position="462"/>
    </location>
</feature>
<keyword evidence="2" id="KW-0732">Signal</keyword>
<sequence>MKKIYSIFSFLLILNIHIYLKNVECNDIINYNGLNLRNGLPTNSLDLTNGLDNRNINFINSKIDVNEKNTSLNNSHNISTLGKEFTVIGTDSKERENIISASDNTYDNTKGLSVTDSGIPDGSAFGGGLSVSENSPLQGGLNKCPIDKFCNVISTIPKCLTRTYEERNNTWTFIDVKTENAGLIVPPRRRKLCFGNISNRINGTSSDDKLKNLKNELINAAFTETESIFRKHEKHPENIFSAIKYSFADIADIFKGNDMIDDIISKKISKNLDKVFKDNDQTKTKEKRENWWKENKNDIWNSMMCKYMKEKKDNKCPNHDNIHEVPQMFRWFREWGTYVCKEISNNREILKYGCKNSINGIPSNNCKSLFKDYENGINSKRTEWEIFVKHFDRKKSGYIAANGSTPETYLKEKCPECDCAKINLNDIFQKEYNIQSLLKELIDPQTSESVSTNISPVVQPTGQENTEQTSVSTTQEEQQQEQQQPQPQNIQREDNNDNILGWEFGPVADPGTNPYISSGEKNSLELINLTSWDKEDIIKQNEDVKEEFEEEQAEEELQEEIEEEQDELQEELQQEEIEEEQDELQEELQEEQDEEEDKSNKEGEQEKKTEDEKKEETIDSSDDKNAHESLSIGFNNNMEIKKDAASIVKDLFSLFKEKNTFEDLLKDLTGDLASLFQKQ</sequence>
<accession>A0ABY1UPD6</accession>
<name>A0ABY1UPD6_9APIC</name>
<dbReference type="SUPFAM" id="SSF140924">
    <property type="entry name" value="Duffy binding domain-like"/>
    <property type="match status" value="1"/>
</dbReference>
<protein>
    <submittedName>
        <fullName evidence="4">Duffy binding-like merozoite surface protein, putative</fullName>
    </submittedName>
</protein>
<feature type="signal peptide" evidence="2">
    <location>
        <begin position="1"/>
        <end position="25"/>
    </location>
</feature>
<organism evidence="4 5">
    <name type="scientific">Plasmodium gaboni</name>
    <dbReference type="NCBI Taxonomy" id="647221"/>
    <lineage>
        <taxon>Eukaryota</taxon>
        <taxon>Sar</taxon>
        <taxon>Alveolata</taxon>
        <taxon>Apicomplexa</taxon>
        <taxon>Aconoidasida</taxon>
        <taxon>Haemosporida</taxon>
        <taxon>Plasmodiidae</taxon>
        <taxon>Plasmodium</taxon>
        <taxon>Plasmodium (Laverania)</taxon>
    </lineage>
</organism>
<dbReference type="InterPro" id="IPR008602">
    <property type="entry name" value="Duffy-antigen-binding"/>
</dbReference>
<feature type="compositionally biased region" description="Low complexity" evidence="1">
    <location>
        <begin position="463"/>
        <end position="489"/>
    </location>
</feature>
<gene>
    <name evidence="4" type="ORF">PGABG01_1033800</name>
</gene>
<dbReference type="Pfam" id="PF07133">
    <property type="entry name" value="Merozoite_SPAM"/>
    <property type="match status" value="1"/>
</dbReference>
<feature type="chain" id="PRO_5045424589" evidence="2">
    <location>
        <begin position="26"/>
        <end position="679"/>
    </location>
</feature>
<evidence type="ECO:0000313" key="5">
    <source>
        <dbReference type="Proteomes" id="UP000831156"/>
    </source>
</evidence>